<dbReference type="AlphaFoldDB" id="A0AAD5R6L7"/>
<accession>A0AAD5R6L7</accession>
<dbReference type="Proteomes" id="UP001196413">
    <property type="component" value="Unassembled WGS sequence"/>
</dbReference>
<dbReference type="EMBL" id="JAHQIW010006781">
    <property type="protein sequence ID" value="KAJ1370464.1"/>
    <property type="molecule type" value="Genomic_DNA"/>
</dbReference>
<protein>
    <submittedName>
        <fullName evidence="1">Uncharacterized protein</fullName>
    </submittedName>
</protein>
<organism evidence="1 2">
    <name type="scientific">Parelaphostrongylus tenuis</name>
    <name type="common">Meningeal worm</name>
    <dbReference type="NCBI Taxonomy" id="148309"/>
    <lineage>
        <taxon>Eukaryota</taxon>
        <taxon>Metazoa</taxon>
        <taxon>Ecdysozoa</taxon>
        <taxon>Nematoda</taxon>
        <taxon>Chromadorea</taxon>
        <taxon>Rhabditida</taxon>
        <taxon>Rhabditina</taxon>
        <taxon>Rhabditomorpha</taxon>
        <taxon>Strongyloidea</taxon>
        <taxon>Metastrongylidae</taxon>
        <taxon>Parelaphostrongylus</taxon>
    </lineage>
</organism>
<proteinExistence type="predicted"/>
<reference evidence="1" key="1">
    <citation type="submission" date="2021-06" db="EMBL/GenBank/DDBJ databases">
        <title>Parelaphostrongylus tenuis whole genome reference sequence.</title>
        <authorList>
            <person name="Garwood T.J."/>
            <person name="Larsen P.A."/>
            <person name="Fountain-Jones N.M."/>
            <person name="Garbe J.R."/>
            <person name="Macchietto M.G."/>
            <person name="Kania S.A."/>
            <person name="Gerhold R.W."/>
            <person name="Richards J.E."/>
            <person name="Wolf T.M."/>
        </authorList>
    </citation>
    <scope>NUCLEOTIDE SEQUENCE</scope>
    <source>
        <strain evidence="1">MNPRO001-30</strain>
        <tissue evidence="1">Meninges</tissue>
    </source>
</reference>
<comment type="caution">
    <text evidence="1">The sequence shown here is derived from an EMBL/GenBank/DDBJ whole genome shotgun (WGS) entry which is preliminary data.</text>
</comment>
<evidence type="ECO:0000313" key="1">
    <source>
        <dbReference type="EMBL" id="KAJ1370464.1"/>
    </source>
</evidence>
<sequence>MPIQVNLLVLIYLKRVIKVMILLMSFSRLWIVTHQPQTPFSKRLAKKVAMIQRNRLLKGGQQVS</sequence>
<keyword evidence="2" id="KW-1185">Reference proteome</keyword>
<gene>
    <name evidence="1" type="ORF">KIN20_032193</name>
</gene>
<evidence type="ECO:0000313" key="2">
    <source>
        <dbReference type="Proteomes" id="UP001196413"/>
    </source>
</evidence>
<name>A0AAD5R6L7_PARTN</name>